<dbReference type="Gene3D" id="2.150.10.10">
    <property type="entry name" value="Serralysin-like metalloprotease, C-terminal"/>
    <property type="match status" value="2"/>
</dbReference>
<dbReference type="PROSITE" id="PS00330">
    <property type="entry name" value="HEMOLYSIN_CALCIUM"/>
    <property type="match status" value="2"/>
</dbReference>
<dbReference type="Proteomes" id="UP001199525">
    <property type="component" value="Unassembled WGS sequence"/>
</dbReference>
<evidence type="ECO:0000313" key="5">
    <source>
        <dbReference type="Proteomes" id="UP001199525"/>
    </source>
</evidence>
<accession>A0ABS8IAG7</accession>
<dbReference type="PRINTS" id="PR00313">
    <property type="entry name" value="CABNDNGRPT"/>
</dbReference>
<keyword evidence="5" id="KW-1185">Reference proteome</keyword>
<dbReference type="PANTHER" id="PTHR38340:SF1">
    <property type="entry name" value="S-LAYER PROTEIN"/>
    <property type="match status" value="1"/>
</dbReference>
<dbReference type="PANTHER" id="PTHR38340">
    <property type="entry name" value="S-LAYER PROTEIN"/>
    <property type="match status" value="1"/>
</dbReference>
<name>A0ABS8IAG7_9NOSO</name>
<dbReference type="InterPro" id="IPR050557">
    <property type="entry name" value="RTX_toxin/Mannuronan_C5-epim"/>
</dbReference>
<gene>
    <name evidence="4" type="ORF">LC586_17895</name>
</gene>
<dbReference type="InterPro" id="IPR011049">
    <property type="entry name" value="Serralysin-like_metalloprot_C"/>
</dbReference>
<protein>
    <recommendedName>
        <fullName evidence="6">Calcium-binding protein</fullName>
    </recommendedName>
</protein>
<reference evidence="4 5" key="1">
    <citation type="journal article" date="2021" name="Microorganisms">
        <title>Genome Evolution of Filamentous Cyanobacterium Nostoc Species: From Facultative Symbiosis to Free Living.</title>
        <authorList>
            <person name="Huo D."/>
            <person name="Li H."/>
            <person name="Cai F."/>
            <person name="Guo X."/>
            <person name="Qiao Z."/>
            <person name="Wang W."/>
            <person name="Yu G."/>
            <person name="Li R."/>
        </authorList>
    </citation>
    <scope>NUCLEOTIDE SEQUENCE [LARGE SCALE GENOMIC DNA]</scope>
    <source>
        <strain evidence="4 5">CHAB 5714</strain>
    </source>
</reference>
<dbReference type="InterPro" id="IPR018511">
    <property type="entry name" value="Hemolysin-typ_Ca-bd_CS"/>
</dbReference>
<evidence type="ECO:0000313" key="4">
    <source>
        <dbReference type="EMBL" id="MCC5601026.1"/>
    </source>
</evidence>
<evidence type="ECO:0000256" key="3">
    <source>
        <dbReference type="SAM" id="MobiDB-lite"/>
    </source>
</evidence>
<organism evidence="4 5">
    <name type="scientific">Nostoc favosum CHAB5714</name>
    <dbReference type="NCBI Taxonomy" id="2780399"/>
    <lineage>
        <taxon>Bacteria</taxon>
        <taxon>Bacillati</taxon>
        <taxon>Cyanobacteriota</taxon>
        <taxon>Cyanophyceae</taxon>
        <taxon>Nostocales</taxon>
        <taxon>Nostocaceae</taxon>
        <taxon>Nostoc</taxon>
        <taxon>Nostoc favosum</taxon>
    </lineage>
</organism>
<evidence type="ECO:0000256" key="2">
    <source>
        <dbReference type="ARBA" id="ARBA00022525"/>
    </source>
</evidence>
<evidence type="ECO:0000256" key="1">
    <source>
        <dbReference type="ARBA" id="ARBA00004613"/>
    </source>
</evidence>
<feature type="region of interest" description="Disordered" evidence="3">
    <location>
        <begin position="33"/>
        <end position="63"/>
    </location>
</feature>
<comment type="caution">
    <text evidence="4">The sequence shown here is derived from an EMBL/GenBank/DDBJ whole genome shotgun (WGS) entry which is preliminary data.</text>
</comment>
<dbReference type="EMBL" id="JAIVFQ010000025">
    <property type="protein sequence ID" value="MCC5601026.1"/>
    <property type="molecule type" value="Genomic_DNA"/>
</dbReference>
<proteinExistence type="predicted"/>
<evidence type="ECO:0008006" key="6">
    <source>
        <dbReference type="Google" id="ProtNLM"/>
    </source>
</evidence>
<keyword evidence="2" id="KW-0964">Secreted</keyword>
<dbReference type="SUPFAM" id="SSF51120">
    <property type="entry name" value="beta-Roll"/>
    <property type="match status" value="2"/>
</dbReference>
<dbReference type="RefSeq" id="WP_229486078.1">
    <property type="nucleotide sequence ID" value="NZ_JAIVFQ010000025.1"/>
</dbReference>
<sequence>MAIVERNDSNNIGDNNNADKIANLFSRSNDILTGRDGNNGTSGGGSTLLQGTSGNDLLNVPEGNTNTKSYRIFGLGGNDTLTGGGGNDRISTGVSGNSLLNGGDGNDNLFGNLGNDTLNGGSGDDLLSGSLGDDLLNGDSGDDTLLGSLGNDTLNGGLGNDNLSGSAGDDFVFGDAGNDTLDGGQGSDVIFGGDGNDSLTGSLSGSPDAPEGFFADFLVGGAGSDTLNGFGAGAGSGGDDTVQLFERDELIGGGAVDRNGIVADVSGDGVKDFFVLGDAKGAFYTVAGESDYALILGFEKGIDQLQLSPSVNYQLQTASQITQLDTLIFAKLPGGNELIAIVANVDLTR</sequence>
<dbReference type="Pfam" id="PF00353">
    <property type="entry name" value="HemolysinCabind"/>
    <property type="match status" value="4"/>
</dbReference>
<dbReference type="InterPro" id="IPR001343">
    <property type="entry name" value="Hemolysn_Ca-bd"/>
</dbReference>
<comment type="subcellular location">
    <subcellularLocation>
        <location evidence="1">Secreted</location>
    </subcellularLocation>
</comment>